<evidence type="ECO:0000256" key="1">
    <source>
        <dbReference type="SAM" id="SignalP"/>
    </source>
</evidence>
<dbReference type="KEGG" id="bvo:Pan97_00690"/>
<evidence type="ECO:0000313" key="2">
    <source>
        <dbReference type="EMBL" id="QDU73102.1"/>
    </source>
</evidence>
<accession>A0A518C1J8</accession>
<evidence type="ECO:0000313" key="3">
    <source>
        <dbReference type="Proteomes" id="UP000318626"/>
    </source>
</evidence>
<dbReference type="Proteomes" id="UP000318626">
    <property type="component" value="Chromosome"/>
</dbReference>
<dbReference type="EMBL" id="CP036289">
    <property type="protein sequence ID" value="QDU73102.1"/>
    <property type="molecule type" value="Genomic_DNA"/>
</dbReference>
<feature type="chain" id="PRO_5021760231" evidence="1">
    <location>
        <begin position="29"/>
        <end position="173"/>
    </location>
</feature>
<feature type="signal peptide" evidence="1">
    <location>
        <begin position="1"/>
        <end position="28"/>
    </location>
</feature>
<proteinExistence type="predicted"/>
<gene>
    <name evidence="2" type="ORF">Pan97_00690</name>
</gene>
<dbReference type="RefSeq" id="WP_144969650.1">
    <property type="nucleotide sequence ID" value="NZ_CP036289.1"/>
</dbReference>
<keyword evidence="3" id="KW-1185">Reference proteome</keyword>
<reference evidence="3" key="1">
    <citation type="submission" date="2019-02" db="EMBL/GenBank/DDBJ databases">
        <title>Deep-cultivation of Planctomycetes and their phenomic and genomic characterization uncovers novel biology.</title>
        <authorList>
            <person name="Wiegand S."/>
            <person name="Jogler M."/>
            <person name="Boedeker C."/>
            <person name="Pinto D."/>
            <person name="Vollmers J."/>
            <person name="Rivas-Marin E."/>
            <person name="Kohn T."/>
            <person name="Peeters S.H."/>
            <person name="Heuer A."/>
            <person name="Rast P."/>
            <person name="Oberbeckmann S."/>
            <person name="Bunk B."/>
            <person name="Jeske O."/>
            <person name="Meyerdierks A."/>
            <person name="Storesund J.E."/>
            <person name="Kallscheuer N."/>
            <person name="Luecker S."/>
            <person name="Lage O.M."/>
            <person name="Pohl T."/>
            <person name="Merkel B.J."/>
            <person name="Hornburger P."/>
            <person name="Mueller R.-W."/>
            <person name="Bruemmer F."/>
            <person name="Labrenz M."/>
            <person name="Spormann A.M."/>
            <person name="Op den Camp H."/>
            <person name="Overmann J."/>
            <person name="Amann R."/>
            <person name="Jetten M.S.M."/>
            <person name="Mascher T."/>
            <person name="Medema M.H."/>
            <person name="Devos D.P."/>
            <person name="Kaster A.-K."/>
            <person name="Ovreas L."/>
            <person name="Rohde M."/>
            <person name="Galperin M.Y."/>
            <person name="Jogler C."/>
        </authorList>
    </citation>
    <scope>NUCLEOTIDE SEQUENCE [LARGE SCALE GENOMIC DNA]</scope>
    <source>
        <strain evidence="3">Pan97</strain>
    </source>
</reference>
<organism evidence="2 3">
    <name type="scientific">Bremerella volcania</name>
    <dbReference type="NCBI Taxonomy" id="2527984"/>
    <lineage>
        <taxon>Bacteria</taxon>
        <taxon>Pseudomonadati</taxon>
        <taxon>Planctomycetota</taxon>
        <taxon>Planctomycetia</taxon>
        <taxon>Pirellulales</taxon>
        <taxon>Pirellulaceae</taxon>
        <taxon>Bremerella</taxon>
    </lineage>
</organism>
<protein>
    <submittedName>
        <fullName evidence="2">Uncharacterized protein</fullName>
    </submittedName>
</protein>
<sequence length="173" mass="19015" precursor="true">MRYSRFTCALLAITAVVIYVTRNPAVSAADSNESPDTLQQRVDTLETQVHQLRQLVCALQAERLRDMLPVPQSAIIGEWVAKPDNLQTIVLSFHTNGTVEIAGQDKSIGSVHGTGTWKLNGMQVVCLYQYDGQNDLPQTKLPLDLISKDAMAFAGVVYRRSAPCDPNDVTQAK</sequence>
<keyword evidence="1" id="KW-0732">Signal</keyword>
<dbReference type="AlphaFoldDB" id="A0A518C1J8"/>
<name>A0A518C1J8_9BACT</name>